<dbReference type="Proteomes" id="UP001500936">
    <property type="component" value="Unassembled WGS sequence"/>
</dbReference>
<dbReference type="RefSeq" id="WP_345271280.1">
    <property type="nucleotide sequence ID" value="NZ_BAABHB010000019.1"/>
</dbReference>
<comment type="caution">
    <text evidence="2">The sequence shown here is derived from an EMBL/GenBank/DDBJ whole genome shotgun (WGS) entry which is preliminary data.</text>
</comment>
<dbReference type="SUPFAM" id="SSF159888">
    <property type="entry name" value="YdhG-like"/>
    <property type="match status" value="1"/>
</dbReference>
<dbReference type="EMBL" id="BAABHB010000019">
    <property type="protein sequence ID" value="GAA4419993.1"/>
    <property type="molecule type" value="Genomic_DNA"/>
</dbReference>
<keyword evidence="3" id="KW-1185">Reference proteome</keyword>
<dbReference type="Pfam" id="PF08818">
    <property type="entry name" value="DUF1801"/>
    <property type="match status" value="1"/>
</dbReference>
<sequence>MENYMDNLNLDVTKFLDDLHHPLRAEIELLRLTILNADDSITENIKWNGPNYCFEGEDRITIRIHPPKQLQLIFHRGVKKQPQPKDKIIDDNSGLLAWKENDRAIASFKDIDSIEKSKLKLKSIINRWIRATKSAVTNR</sequence>
<gene>
    <name evidence="2" type="ORF">GCM10023187_54880</name>
</gene>
<evidence type="ECO:0000313" key="3">
    <source>
        <dbReference type="Proteomes" id="UP001500936"/>
    </source>
</evidence>
<proteinExistence type="predicted"/>
<reference evidence="3" key="1">
    <citation type="journal article" date="2019" name="Int. J. Syst. Evol. Microbiol.">
        <title>The Global Catalogue of Microorganisms (GCM) 10K type strain sequencing project: providing services to taxonomists for standard genome sequencing and annotation.</title>
        <authorList>
            <consortium name="The Broad Institute Genomics Platform"/>
            <consortium name="The Broad Institute Genome Sequencing Center for Infectious Disease"/>
            <person name="Wu L."/>
            <person name="Ma J."/>
        </authorList>
    </citation>
    <scope>NUCLEOTIDE SEQUENCE [LARGE SCALE GENOMIC DNA]</scope>
    <source>
        <strain evidence="3">JCM 17925</strain>
    </source>
</reference>
<protein>
    <recommendedName>
        <fullName evidence="1">YdhG-like domain-containing protein</fullName>
    </recommendedName>
</protein>
<accession>A0ABP8L1Y9</accession>
<dbReference type="InterPro" id="IPR014922">
    <property type="entry name" value="YdhG-like"/>
</dbReference>
<name>A0ABP8L1Y9_9BACT</name>
<feature type="domain" description="YdhG-like" evidence="1">
    <location>
        <begin position="24"/>
        <end position="129"/>
    </location>
</feature>
<evidence type="ECO:0000313" key="2">
    <source>
        <dbReference type="EMBL" id="GAA4419993.1"/>
    </source>
</evidence>
<organism evidence="2 3">
    <name type="scientific">Nibrella viscosa</name>
    <dbReference type="NCBI Taxonomy" id="1084524"/>
    <lineage>
        <taxon>Bacteria</taxon>
        <taxon>Pseudomonadati</taxon>
        <taxon>Bacteroidota</taxon>
        <taxon>Cytophagia</taxon>
        <taxon>Cytophagales</taxon>
        <taxon>Spirosomataceae</taxon>
        <taxon>Nibrella</taxon>
    </lineage>
</organism>
<evidence type="ECO:0000259" key="1">
    <source>
        <dbReference type="Pfam" id="PF08818"/>
    </source>
</evidence>